<feature type="compositionally biased region" description="Polar residues" evidence="2">
    <location>
        <begin position="1139"/>
        <end position="1149"/>
    </location>
</feature>
<organism evidence="4 5">
    <name type="scientific">Limulus polyphemus</name>
    <name type="common">Atlantic horseshoe crab</name>
    <dbReference type="NCBI Taxonomy" id="6850"/>
    <lineage>
        <taxon>Eukaryota</taxon>
        <taxon>Metazoa</taxon>
        <taxon>Ecdysozoa</taxon>
        <taxon>Arthropoda</taxon>
        <taxon>Chelicerata</taxon>
        <taxon>Merostomata</taxon>
        <taxon>Xiphosura</taxon>
        <taxon>Limulidae</taxon>
        <taxon>Limulus</taxon>
    </lineage>
</organism>
<feature type="compositionally biased region" description="Polar residues" evidence="2">
    <location>
        <begin position="1413"/>
        <end position="1434"/>
    </location>
</feature>
<keyword evidence="4" id="KW-1185">Reference proteome</keyword>
<feature type="domain" description="FH2" evidence="3">
    <location>
        <begin position="1"/>
        <end position="125"/>
    </location>
</feature>
<proteinExistence type="predicted"/>
<feature type="region of interest" description="Disordered" evidence="2">
    <location>
        <begin position="1085"/>
        <end position="1434"/>
    </location>
</feature>
<dbReference type="InterPro" id="IPR042201">
    <property type="entry name" value="FH2_Formin_sf"/>
</dbReference>
<feature type="region of interest" description="Disordered" evidence="2">
    <location>
        <begin position="456"/>
        <end position="488"/>
    </location>
</feature>
<feature type="compositionally biased region" description="Low complexity" evidence="2">
    <location>
        <begin position="1176"/>
        <end position="1197"/>
    </location>
</feature>
<keyword evidence="1" id="KW-0175">Coiled coil</keyword>
<feature type="region of interest" description="Disordered" evidence="2">
    <location>
        <begin position="854"/>
        <end position="895"/>
    </location>
</feature>
<feature type="region of interest" description="Disordered" evidence="2">
    <location>
        <begin position="805"/>
        <end position="841"/>
    </location>
</feature>
<feature type="compositionally biased region" description="Basic and acidic residues" evidence="2">
    <location>
        <begin position="812"/>
        <end position="838"/>
    </location>
</feature>
<feature type="compositionally biased region" description="Basic and acidic residues" evidence="2">
    <location>
        <begin position="759"/>
        <end position="776"/>
    </location>
</feature>
<dbReference type="PANTHER" id="PTHR46345:SF8">
    <property type="entry name" value="FORMIN 3, ISOFORM B"/>
    <property type="match status" value="1"/>
</dbReference>
<dbReference type="RefSeq" id="XP_013789960.2">
    <property type="nucleotide sequence ID" value="XM_013934506.2"/>
</dbReference>
<gene>
    <name evidence="5" type="primary">LOC106473831</name>
</gene>
<accession>A0ABM1BWE5</accession>
<evidence type="ECO:0000259" key="3">
    <source>
        <dbReference type="PROSITE" id="PS51444"/>
    </source>
</evidence>
<evidence type="ECO:0000313" key="5">
    <source>
        <dbReference type="RefSeq" id="XP_013789960.2"/>
    </source>
</evidence>
<feature type="compositionally biased region" description="Basic and acidic residues" evidence="2">
    <location>
        <begin position="1205"/>
        <end position="1223"/>
    </location>
</feature>
<evidence type="ECO:0000256" key="1">
    <source>
        <dbReference type="SAM" id="Coils"/>
    </source>
</evidence>
<feature type="compositionally biased region" description="Polar residues" evidence="2">
    <location>
        <begin position="953"/>
        <end position="962"/>
    </location>
</feature>
<feature type="coiled-coil region" evidence="1">
    <location>
        <begin position="5"/>
        <end position="68"/>
    </location>
</feature>
<dbReference type="PANTHER" id="PTHR46345">
    <property type="entry name" value="INVERTED FORMIN-2"/>
    <property type="match status" value="1"/>
</dbReference>
<reference evidence="5" key="1">
    <citation type="submission" date="2025-08" db="UniProtKB">
        <authorList>
            <consortium name="RefSeq"/>
        </authorList>
    </citation>
    <scope>IDENTIFICATION</scope>
    <source>
        <tissue evidence="5">Muscle</tissue>
    </source>
</reference>
<feature type="coiled-coil region" evidence="1">
    <location>
        <begin position="344"/>
        <end position="378"/>
    </location>
</feature>
<feature type="region of interest" description="Disordered" evidence="2">
    <location>
        <begin position="106"/>
        <end position="152"/>
    </location>
</feature>
<dbReference type="SUPFAM" id="SSF101447">
    <property type="entry name" value="Formin homology 2 domain (FH2 domain)"/>
    <property type="match status" value="1"/>
</dbReference>
<feature type="compositionally biased region" description="Low complexity" evidence="2">
    <location>
        <begin position="1119"/>
        <end position="1133"/>
    </location>
</feature>
<dbReference type="InterPro" id="IPR015425">
    <property type="entry name" value="FH2_Formin"/>
</dbReference>
<feature type="compositionally biased region" description="Low complexity" evidence="2">
    <location>
        <begin position="1267"/>
        <end position="1307"/>
    </location>
</feature>
<feature type="compositionally biased region" description="Polar residues" evidence="2">
    <location>
        <begin position="528"/>
        <end position="539"/>
    </location>
</feature>
<feature type="region of interest" description="Disordered" evidence="2">
    <location>
        <begin position="528"/>
        <end position="551"/>
    </location>
</feature>
<feature type="compositionally biased region" description="Basic and acidic residues" evidence="2">
    <location>
        <begin position="1089"/>
        <end position="1100"/>
    </location>
</feature>
<dbReference type="PROSITE" id="PS51444">
    <property type="entry name" value="FH2"/>
    <property type="match status" value="1"/>
</dbReference>
<feature type="region of interest" description="Disordered" evidence="2">
    <location>
        <begin position="380"/>
        <end position="407"/>
    </location>
</feature>
<feature type="compositionally biased region" description="Basic and acidic residues" evidence="2">
    <location>
        <begin position="106"/>
        <end position="116"/>
    </location>
</feature>
<feature type="compositionally biased region" description="Polar residues" evidence="2">
    <location>
        <begin position="470"/>
        <end position="488"/>
    </location>
</feature>
<feature type="compositionally biased region" description="Polar residues" evidence="2">
    <location>
        <begin position="878"/>
        <end position="889"/>
    </location>
</feature>
<evidence type="ECO:0000256" key="2">
    <source>
        <dbReference type="SAM" id="MobiDB-lite"/>
    </source>
</evidence>
<feature type="compositionally biased region" description="Polar residues" evidence="2">
    <location>
        <begin position="1312"/>
        <end position="1328"/>
    </location>
</feature>
<feature type="region of interest" description="Disordered" evidence="2">
    <location>
        <begin position="224"/>
        <end position="252"/>
    </location>
</feature>
<feature type="compositionally biased region" description="Basic and acidic residues" evidence="2">
    <location>
        <begin position="1331"/>
        <end position="1345"/>
    </location>
</feature>
<protein>
    <submittedName>
        <fullName evidence="5">Uncharacterized protein LOC106473831</fullName>
    </submittedName>
</protein>
<feature type="compositionally biased region" description="Polar residues" evidence="2">
    <location>
        <begin position="977"/>
        <end position="987"/>
    </location>
</feature>
<dbReference type="Proteomes" id="UP000694941">
    <property type="component" value="Unplaced"/>
</dbReference>
<dbReference type="Pfam" id="PF02181">
    <property type="entry name" value="FH2"/>
    <property type="match status" value="1"/>
</dbReference>
<sequence length="1434" mass="161405">MPNLEEATKLSIDNLKTEINNLRDKVTKVSKQVMNADVQIREQMEEFLKIAEEDVVDVAKDIEALEAVRVDLAEFLCEDKATFKLEECFKVFQNFCHKFKTAIEENERRRQQEKKAEARRRQREEQLALKRRSSGASDLRPSSMSGSESDNHIMDTLLGDIRNGFSQNRLGDNKFKVHKVKKTTLDHSSDLNRLNSLNSSLPSEEEYMSSPRVVRRRIGSITSITNGQDNIDTGELSDVTPTGSLRRRRSRLSSEDQDVELIDYLKHTSELEAKDRKSLGSIDGGSLDRSLLRRSGRRRRQDFLAVELNERERPASPISPTMERAMTIQENNTEVKPKQWRRKIEEWLQENEREEEKEKKLKDRLVLERRRRQELEQRESDIGLYGPEKVDDDSRPSNLGTLHEAKTDSEMYTKKLKNSMPDTDIEKVMETVESAQVKDKSRWRKSTLNVANSFESVDDDRRKYRSRRSTNSLDGSKSSLGKESSNETLTLYVRRPSADSELGKDVVSSFQTGLESKVPIQVQQNISNGMTRNDTSSNNTEKEDMKNAVPRTRQSLREPLPEEAINSNIQSYTENPLISPTSEKTPDFTQSDLISSARVAEPVQDLMSQNHMDGDISNERSLVIPNDPVSKIAPPRRNRLYTSMRESIPKSKPSNVVKSAEDDLATVYKPRRQHETEEVSRFEKSDIDINLDKPEKESQKFNQYLNTKHEESCENKDLMTQEECDLEGEGNFDRFSLIRKTTRRSRPNQKNLGNGKAKQSKDDYEQDKTVKTDYRSVEAQGSDQDFIEGALKDISLASQEIQQLNYFTNPRPKHDNIEEQDIKSRENKTQDDLLDGKKKSTSLRARLAKRWSSLTENFKKTPEAGAKQAPTGEIVPEPSSNVSRANSDFTTERPDETVCQSNVEMIPSSPVNQEAKVVPLTKDVVDGTTIESLQEDKHQKGTYSRPNPIRIQTPVTESTNRPLQVRNPSLLPDQKCLDTQSSSTERTQVSEDHLHTRRGHTPLSSSPMFKRKNTEEHEHDEGFEETQSLVSETLSQGASSAGAYDTDLVDSPRSLRQIVPNSLSEEPENTFKKCEYNTLPKITVPKTSMAEKSKNVEKMKPQIKNLGKRMQSVKTPVNSFERSSSSQLSARSSLGKQGIQPSIRSSTRSVAGRIQRTESHSSTTSDTKKTSRGPQSTSKASSRTSLGSSKSSLTGESVLPKSRTRIREGSQRKDESTITKDKVGGYSKTIKNITQNVARARGMSDSYNVSPSTRPNAESKKVLNAPSRSSSSVNRSVSPSSRSSEQSLSRRSSERSLTLSKSSELSVATVKAASQVSTPNQQLSNTPSRAVRKEVSSVPRERHGQSDSVVKRTSSITRNGAVSGKQPTAGTARKDTSQSKRFGFMKATSASSAKGKPGLTEKPEPQVQRVRVTASQISPSRTRMVSATSKRQTK</sequence>
<feature type="compositionally biased region" description="Polar residues" evidence="2">
    <location>
        <begin position="1026"/>
        <end position="1039"/>
    </location>
</feature>
<feature type="compositionally biased region" description="Polar residues" evidence="2">
    <location>
        <begin position="134"/>
        <end position="148"/>
    </location>
</feature>
<evidence type="ECO:0000313" key="4">
    <source>
        <dbReference type="Proteomes" id="UP000694941"/>
    </source>
</evidence>
<feature type="region of interest" description="Disordered" evidence="2">
    <location>
        <begin position="740"/>
        <end position="783"/>
    </location>
</feature>
<dbReference type="Gene3D" id="1.20.58.2220">
    <property type="entry name" value="Formin, FH2 domain"/>
    <property type="match status" value="1"/>
</dbReference>
<feature type="compositionally biased region" description="Polar residues" evidence="2">
    <location>
        <begin position="1245"/>
        <end position="1256"/>
    </location>
</feature>
<feature type="compositionally biased region" description="Polar residues" evidence="2">
    <location>
        <begin position="1346"/>
        <end position="1369"/>
    </location>
</feature>
<feature type="region of interest" description="Disordered" evidence="2">
    <location>
        <begin position="929"/>
        <end position="1053"/>
    </location>
</feature>
<name>A0ABM1BWE5_LIMPO</name>
<dbReference type="GeneID" id="106473831"/>